<dbReference type="AlphaFoldDB" id="A0A0C1RA02"/>
<feature type="signal peptide" evidence="1">
    <location>
        <begin position="1"/>
        <end position="26"/>
    </location>
</feature>
<keyword evidence="3" id="KW-1185">Reference proteome</keyword>
<dbReference type="RefSeq" id="WP_052268036.1">
    <property type="nucleotide sequence ID" value="NZ_AYSO01000015.1"/>
</dbReference>
<evidence type="ECO:0000313" key="3">
    <source>
        <dbReference type="Proteomes" id="UP000031366"/>
    </source>
</evidence>
<dbReference type="Proteomes" id="UP000031366">
    <property type="component" value="Unassembled WGS sequence"/>
</dbReference>
<dbReference type="EMBL" id="AYSO01000015">
    <property type="protein sequence ID" value="KIE47276.1"/>
    <property type="molecule type" value="Genomic_DNA"/>
</dbReference>
<evidence type="ECO:0000313" key="2">
    <source>
        <dbReference type="EMBL" id="KIE47276.1"/>
    </source>
</evidence>
<protein>
    <submittedName>
        <fullName evidence="2">Uncharacterized protein</fullName>
    </submittedName>
</protein>
<reference evidence="2 3" key="1">
    <citation type="journal article" date="2015" name="Infect. Genet. Evol.">
        <title>Genomic sequences of six botulinum neurotoxin-producing strains representing three clostridial species illustrate the mobility and diversity of botulinum neurotoxin genes.</title>
        <authorList>
            <person name="Smith T.J."/>
            <person name="Hill K.K."/>
            <person name="Xie G."/>
            <person name="Foley B.T."/>
            <person name="Williamson C.H."/>
            <person name="Foster J.T."/>
            <person name="Johnson S.L."/>
            <person name="Chertkov O."/>
            <person name="Teshima H."/>
            <person name="Gibbons H.S."/>
            <person name="Johnsky L.A."/>
            <person name="Karavis M.A."/>
            <person name="Smith L.A."/>
        </authorList>
    </citation>
    <scope>NUCLEOTIDE SEQUENCE [LARGE SCALE GENOMIC DNA]</scope>
    <source>
        <strain evidence="2 3">CDC 2741</strain>
    </source>
</reference>
<feature type="chain" id="PRO_5002137945" evidence="1">
    <location>
        <begin position="27"/>
        <end position="364"/>
    </location>
</feature>
<dbReference type="STRING" id="29341.RSJ17_13840"/>
<comment type="caution">
    <text evidence="2">The sequence shown here is derived from an EMBL/GenBank/DDBJ whole genome shotgun (WGS) entry which is preliminary data.</text>
</comment>
<dbReference type="OrthoDB" id="9780101at2"/>
<organism evidence="2 3">
    <name type="scientific">Clostridium argentinense CDC 2741</name>
    <dbReference type="NCBI Taxonomy" id="1418104"/>
    <lineage>
        <taxon>Bacteria</taxon>
        <taxon>Bacillati</taxon>
        <taxon>Bacillota</taxon>
        <taxon>Clostridia</taxon>
        <taxon>Eubacteriales</taxon>
        <taxon>Clostridiaceae</taxon>
        <taxon>Clostridium</taxon>
    </lineage>
</organism>
<gene>
    <name evidence="2" type="ORF">U732_1275</name>
</gene>
<evidence type="ECO:0000256" key="1">
    <source>
        <dbReference type="SAM" id="SignalP"/>
    </source>
</evidence>
<name>A0A0C1RA02_9CLOT</name>
<keyword evidence="1" id="KW-0732">Signal</keyword>
<proteinExistence type="predicted"/>
<accession>A0A0C1RA02</accession>
<sequence>MKVKMRRILIFLVITIFVITPVSAFASTNKKDIKVTFNKTNVKVNGASFNGNRMLYNNKIYLPINSIAKLFNMNVYYYGKTKTTYIGQVPAGEVPKNVIDSWKNIKQTDKTTKESLISKDLANINATFNSGSVKIHGKKMNTNNILYNNNTFISLQEVCEILGTNCNYYEPTSTTYVGMIPQNEVPYDVYKKWFPYKKEKLQSKPATGEMAGWKKLIGHEYESIADIYYKLDGSILNVDLKDIRKVDLNKIVEWTNDDGIKIRNRLGDIYSLFKYSNQYTTKWFRNKFGKLYEDWILVSTIKAENIVSDYLQETGQIPKQDNITLTPDAEYETIEPEEEKISAEEIIRNIENHTKTQSEYKVKN</sequence>